<protein>
    <submittedName>
        <fullName evidence="2">Uncharacterized protein</fullName>
    </submittedName>
</protein>
<evidence type="ECO:0000256" key="1">
    <source>
        <dbReference type="SAM" id="MobiDB-lite"/>
    </source>
</evidence>
<feature type="compositionally biased region" description="Basic and acidic residues" evidence="1">
    <location>
        <begin position="52"/>
        <end position="61"/>
    </location>
</feature>
<feature type="compositionally biased region" description="Basic residues" evidence="1">
    <location>
        <begin position="1"/>
        <end position="11"/>
    </location>
</feature>
<reference evidence="2" key="2">
    <citation type="submission" date="2020-09" db="EMBL/GenBank/DDBJ databases">
        <authorList>
            <person name="Sun Q."/>
            <person name="Ohkuma M."/>
        </authorList>
    </citation>
    <scope>NUCLEOTIDE SEQUENCE</scope>
    <source>
        <strain evidence="2">JCM 5069</strain>
    </source>
</reference>
<gene>
    <name evidence="2" type="ORF">GCM10018793_59970</name>
</gene>
<dbReference type="AlphaFoldDB" id="A0A919GLK7"/>
<comment type="caution">
    <text evidence="2">The sequence shown here is derived from an EMBL/GenBank/DDBJ whole genome shotgun (WGS) entry which is preliminary data.</text>
</comment>
<sequence>MDISRKQKHAYTRPVAPGALARGPRQVRGGVRTCIPALRGRGGYQEPAEADPDSHIVRGED</sequence>
<organism evidence="2 3">
    <name type="scientific">Streptomyces sulfonofaciens</name>
    <dbReference type="NCBI Taxonomy" id="68272"/>
    <lineage>
        <taxon>Bacteria</taxon>
        <taxon>Bacillati</taxon>
        <taxon>Actinomycetota</taxon>
        <taxon>Actinomycetes</taxon>
        <taxon>Kitasatosporales</taxon>
        <taxon>Streptomycetaceae</taxon>
        <taxon>Streptomyces</taxon>
    </lineage>
</organism>
<reference evidence="2" key="1">
    <citation type="journal article" date="2014" name="Int. J. Syst. Evol. Microbiol.">
        <title>Complete genome sequence of Corynebacterium casei LMG S-19264T (=DSM 44701T), isolated from a smear-ripened cheese.</title>
        <authorList>
            <consortium name="US DOE Joint Genome Institute (JGI-PGF)"/>
            <person name="Walter F."/>
            <person name="Albersmeier A."/>
            <person name="Kalinowski J."/>
            <person name="Ruckert C."/>
        </authorList>
    </citation>
    <scope>NUCLEOTIDE SEQUENCE</scope>
    <source>
        <strain evidence="2">JCM 5069</strain>
    </source>
</reference>
<proteinExistence type="predicted"/>
<keyword evidence="3" id="KW-1185">Reference proteome</keyword>
<evidence type="ECO:0000313" key="2">
    <source>
        <dbReference type="EMBL" id="GHH86768.1"/>
    </source>
</evidence>
<dbReference type="EMBL" id="BNCD01000024">
    <property type="protein sequence ID" value="GHH86768.1"/>
    <property type="molecule type" value="Genomic_DNA"/>
</dbReference>
<feature type="region of interest" description="Disordered" evidence="1">
    <location>
        <begin position="1"/>
        <end position="61"/>
    </location>
</feature>
<dbReference type="RefSeq" id="WP_189937444.1">
    <property type="nucleotide sequence ID" value="NZ_BNCD01000024.1"/>
</dbReference>
<evidence type="ECO:0000313" key="3">
    <source>
        <dbReference type="Proteomes" id="UP000603708"/>
    </source>
</evidence>
<dbReference type="Proteomes" id="UP000603708">
    <property type="component" value="Unassembled WGS sequence"/>
</dbReference>
<accession>A0A919GLK7</accession>
<name>A0A919GLK7_9ACTN</name>